<evidence type="ECO:0000313" key="3">
    <source>
        <dbReference type="EMBL" id="ACI21063.1"/>
    </source>
</evidence>
<dbReference type="PATRIC" id="fig|289376.4.peg.280"/>
<dbReference type="Pfam" id="PF15738">
    <property type="entry name" value="YafQ_toxin"/>
    <property type="match status" value="1"/>
</dbReference>
<keyword evidence="1" id="KW-1277">Toxin-antitoxin system</keyword>
<proteinExistence type="predicted"/>
<gene>
    <name evidence="3" type="ordered locus">THEYE_A0284</name>
</gene>
<dbReference type="HOGENOM" id="CLU_161929_4_1_0"/>
<organism evidence="3 4">
    <name type="scientific">Thermodesulfovibrio yellowstonii (strain ATCC 51303 / DSM 11347 / YP87)</name>
    <dbReference type="NCBI Taxonomy" id="289376"/>
    <lineage>
        <taxon>Bacteria</taxon>
        <taxon>Pseudomonadati</taxon>
        <taxon>Nitrospirota</taxon>
        <taxon>Thermodesulfovibrionia</taxon>
        <taxon>Thermodesulfovibrionales</taxon>
        <taxon>Thermodesulfovibrionaceae</taxon>
        <taxon>Thermodesulfovibrio</taxon>
    </lineage>
</organism>
<dbReference type="eggNOG" id="COG3041">
    <property type="taxonomic scope" value="Bacteria"/>
</dbReference>
<dbReference type="InParanoid" id="B5YIH3"/>
<dbReference type="NCBIfam" id="TIGR02385">
    <property type="entry name" value="RelE_StbE"/>
    <property type="match status" value="1"/>
</dbReference>
<dbReference type="EnsemblBacteria" id="ACI21063">
    <property type="protein sequence ID" value="ACI21063"/>
    <property type="gene ID" value="THEYE_A0284"/>
</dbReference>
<dbReference type="KEGG" id="tye:THEYE_A0284"/>
<reference evidence="4" key="1">
    <citation type="submission" date="2008-08" db="EMBL/GenBank/DDBJ databases">
        <title>The complete genome sequence of Thermodesulfovibrio yellowstonii strain ATCC 51303 / DSM 11347 / YP87.</title>
        <authorList>
            <person name="Dodson R.J."/>
            <person name="Durkin A.S."/>
            <person name="Wu M."/>
            <person name="Eisen J."/>
            <person name="Sutton G."/>
        </authorList>
    </citation>
    <scope>NUCLEOTIDE SEQUENCE [LARGE SCALE GENOMIC DNA]</scope>
    <source>
        <strain evidence="4">ATCC 51303 / DSM 11347 / YP87</strain>
    </source>
</reference>
<keyword evidence="4" id="KW-1185">Reference proteome</keyword>
<evidence type="ECO:0000256" key="1">
    <source>
        <dbReference type="ARBA" id="ARBA00022649"/>
    </source>
</evidence>
<dbReference type="EMBL" id="CP001147">
    <property type="protein sequence ID" value="ACI21063.1"/>
    <property type="molecule type" value="Genomic_DNA"/>
</dbReference>
<dbReference type="InterPro" id="IPR007712">
    <property type="entry name" value="RelE/ParE_toxin"/>
</dbReference>
<dbReference type="AlphaFoldDB" id="B5YIH3"/>
<dbReference type="GO" id="GO:0004521">
    <property type="term" value="F:RNA endonuclease activity"/>
    <property type="evidence" value="ECO:0000318"/>
    <property type="project" value="GO_Central"/>
</dbReference>
<name>B5YIH3_THEYD</name>
<dbReference type="PANTHER" id="PTHR40588:SF1">
    <property type="entry name" value="MRNA INTERFERASE TOXIN YAFQ"/>
    <property type="match status" value="1"/>
</dbReference>
<dbReference type="InterPro" id="IPR035093">
    <property type="entry name" value="RelE/ParE_toxin_dom_sf"/>
</dbReference>
<dbReference type="Proteomes" id="UP000000718">
    <property type="component" value="Chromosome"/>
</dbReference>
<dbReference type="Gene3D" id="3.30.2310.20">
    <property type="entry name" value="RelE-like"/>
    <property type="match status" value="1"/>
</dbReference>
<dbReference type="STRING" id="289376.THEYE_A0284"/>
<dbReference type="PIRSF" id="PIRSF006156">
    <property type="entry name" value="YafQ"/>
    <property type="match status" value="1"/>
</dbReference>
<accession>B5YIH3</accession>
<sequence length="88" mass="10667">MKKLTTTKRFLKHYKKRVSDKDDEIFKYVVDKLLKGGKLERKFRDHQLSGDLREFRECHLKNDLLLIYQAFEDEIRLIDIGSHAQLFR</sequence>
<feature type="active site" description="Proton donor" evidence="2">
    <location>
        <position position="83"/>
    </location>
</feature>
<dbReference type="FunCoup" id="B5YIH3">
    <property type="interactions" value="5"/>
</dbReference>
<dbReference type="PANTHER" id="PTHR40588">
    <property type="entry name" value="MRNA INTERFERASE TOXIN YAFQ"/>
    <property type="match status" value="1"/>
</dbReference>
<dbReference type="OrthoDB" id="7030467at2"/>
<reference evidence="3 4" key="2">
    <citation type="journal article" date="2015" name="Genome Announc.">
        <title>Genome Sequence of the Sulfate-Reducing Thermophilic Bacterium Thermodesulfovibrio yellowstonii Strain DSM 11347T (Phylum Nitrospirae).</title>
        <authorList>
            <person name="Bhatnagar S."/>
            <person name="Badger J.H."/>
            <person name="Madupu R."/>
            <person name="Khouri H.M."/>
            <person name="O'Connor E.M."/>
            <person name="Robb F.T."/>
            <person name="Ward N.L."/>
            <person name="Eisen J.A."/>
        </authorList>
    </citation>
    <scope>NUCLEOTIDE SEQUENCE [LARGE SCALE GENOMIC DNA]</scope>
    <source>
        <strain evidence="4">ATCC 51303 / DSM 11347 / YP87</strain>
    </source>
</reference>
<dbReference type="GO" id="GO:0006402">
    <property type="term" value="P:mRNA catabolic process"/>
    <property type="evidence" value="ECO:0000318"/>
    <property type="project" value="GO_Central"/>
</dbReference>
<dbReference type="SUPFAM" id="SSF143011">
    <property type="entry name" value="RelE-like"/>
    <property type="match status" value="1"/>
</dbReference>
<dbReference type="GO" id="GO:0006415">
    <property type="term" value="P:translational termination"/>
    <property type="evidence" value="ECO:0000318"/>
    <property type="project" value="GO_Central"/>
</dbReference>
<dbReference type="RefSeq" id="WP_012545790.1">
    <property type="nucleotide sequence ID" value="NC_011296.1"/>
</dbReference>
<evidence type="ECO:0000256" key="2">
    <source>
        <dbReference type="PIRSR" id="PIRSR006156-1"/>
    </source>
</evidence>
<evidence type="ECO:0000313" key="4">
    <source>
        <dbReference type="Proteomes" id="UP000000718"/>
    </source>
</evidence>
<dbReference type="InterPro" id="IPR004386">
    <property type="entry name" value="Toxin_YafQ-like"/>
</dbReference>
<protein>
    <submittedName>
        <fullName evidence="3">PZ12b</fullName>
    </submittedName>
</protein>